<feature type="chain" id="PRO_5001583540" evidence="2">
    <location>
        <begin position="23"/>
        <end position="237"/>
    </location>
</feature>
<dbReference type="InterPro" id="IPR035437">
    <property type="entry name" value="SNase_OB-fold_sf"/>
</dbReference>
<dbReference type="Proteomes" id="UP000027180">
    <property type="component" value="Chromosome"/>
</dbReference>
<protein>
    <submittedName>
        <fullName evidence="3">Nuclease SNase-like protein</fullName>
    </submittedName>
</protein>
<feature type="region of interest" description="Disordered" evidence="1">
    <location>
        <begin position="73"/>
        <end position="110"/>
    </location>
</feature>
<evidence type="ECO:0000256" key="1">
    <source>
        <dbReference type="SAM" id="MobiDB-lite"/>
    </source>
</evidence>
<dbReference type="RefSeq" id="WP_009996102.1">
    <property type="nucleotide sequence ID" value="NZ_CP006986.1"/>
</dbReference>
<evidence type="ECO:0000313" key="3">
    <source>
        <dbReference type="EMBL" id="AIC25759.1"/>
    </source>
</evidence>
<dbReference type="AlphaFoldDB" id="A0A060HW78"/>
<dbReference type="HOGENOM" id="CLU_096799_0_0_5"/>
<feature type="region of interest" description="Disordered" evidence="1">
    <location>
        <begin position="29"/>
        <end position="59"/>
    </location>
</feature>
<accession>A0A060HW78</accession>
<organism evidence="3 4">
    <name type="scientific">Rhizobium etli bv. mimosae str. IE4771</name>
    <dbReference type="NCBI Taxonomy" id="1432050"/>
    <lineage>
        <taxon>Bacteria</taxon>
        <taxon>Pseudomonadati</taxon>
        <taxon>Pseudomonadota</taxon>
        <taxon>Alphaproteobacteria</taxon>
        <taxon>Hyphomicrobiales</taxon>
        <taxon>Rhizobiaceae</taxon>
        <taxon>Rhizobium/Agrobacterium group</taxon>
        <taxon>Rhizobium</taxon>
    </lineage>
</organism>
<sequence>MRPAAVFTGLAGMAVVAGLLMAADARLSGGTGGEDTTTVEAPATDRAAEITPEAAGRSAPISDADAEIIARAAQPAAPSPAPAEPMAAKPADPPRPSELAGGQAVGPPAKKPIELARPVADNAGMLSFGERRLQLAGIVPTPADRICGPASRQWPCGMIAKTALRQLLRNRSLTCDLETAEWKGMATAACRLGTQDLGTWLAENGWAEAAAGSPLDAIAEKARQAQKGIYGGDPRRK</sequence>
<name>A0A060HW78_RHIET</name>
<dbReference type="OrthoDB" id="9810674at2"/>
<dbReference type="EMBL" id="CP006986">
    <property type="protein sequence ID" value="AIC25759.1"/>
    <property type="molecule type" value="Genomic_DNA"/>
</dbReference>
<gene>
    <name evidence="3" type="ORF">IE4771_CH00601</name>
</gene>
<evidence type="ECO:0000313" key="4">
    <source>
        <dbReference type="Proteomes" id="UP000027180"/>
    </source>
</evidence>
<keyword evidence="2" id="KW-0732">Signal</keyword>
<dbReference type="Gene3D" id="2.40.50.90">
    <property type="match status" value="1"/>
</dbReference>
<reference evidence="3 4" key="1">
    <citation type="submission" date="2013-12" db="EMBL/GenBank/DDBJ databases">
        <title>Complete genome sequence of Rhizobium etli bv. mimosae IE4771.</title>
        <authorList>
            <person name="Bustos P."/>
            <person name="Santamaria R.I."/>
            <person name="Lozano L."/>
            <person name="Ormeno-Orrillo E."/>
            <person name="Rogel M.A."/>
            <person name="Romero D."/>
            <person name="Cevallos M.A."/>
            <person name="Martinez-Romero E."/>
            <person name="Gonzalez V."/>
        </authorList>
    </citation>
    <scope>NUCLEOTIDE SEQUENCE [LARGE SCALE GENOMIC DNA]</scope>
    <source>
        <strain evidence="3 4">IE4771</strain>
    </source>
</reference>
<proteinExistence type="predicted"/>
<feature type="signal peptide" evidence="2">
    <location>
        <begin position="1"/>
        <end position="22"/>
    </location>
</feature>
<evidence type="ECO:0000256" key="2">
    <source>
        <dbReference type="SAM" id="SignalP"/>
    </source>
</evidence>
<dbReference type="KEGG" id="rei:IE4771_CH00601"/>
<dbReference type="SUPFAM" id="SSF50199">
    <property type="entry name" value="Staphylococcal nuclease"/>
    <property type="match status" value="1"/>
</dbReference>